<dbReference type="AlphaFoldDB" id="A0A2N9EGE4"/>
<protein>
    <submittedName>
        <fullName evidence="2">Uncharacterized protein</fullName>
    </submittedName>
</protein>
<sequence>MWVPDNTIFNSFLSPFKICLLSVDLAPFLAPTNGAIPCSQTTPASAPTSGADLVALQMGLAMGLVEIFYGFDGEIVVDLQMFCGFDVEIMGICRCDADLMGLMALQMGGWGMGFVGLMALQR</sequence>
<dbReference type="EMBL" id="OIVN01000307">
    <property type="protein sequence ID" value="SPC78037.1"/>
    <property type="molecule type" value="Genomic_DNA"/>
</dbReference>
<keyword evidence="1" id="KW-1133">Transmembrane helix</keyword>
<name>A0A2N9EGE4_FAGSY</name>
<keyword evidence="1" id="KW-0472">Membrane</keyword>
<organism evidence="2">
    <name type="scientific">Fagus sylvatica</name>
    <name type="common">Beechnut</name>
    <dbReference type="NCBI Taxonomy" id="28930"/>
    <lineage>
        <taxon>Eukaryota</taxon>
        <taxon>Viridiplantae</taxon>
        <taxon>Streptophyta</taxon>
        <taxon>Embryophyta</taxon>
        <taxon>Tracheophyta</taxon>
        <taxon>Spermatophyta</taxon>
        <taxon>Magnoliopsida</taxon>
        <taxon>eudicotyledons</taxon>
        <taxon>Gunneridae</taxon>
        <taxon>Pentapetalae</taxon>
        <taxon>rosids</taxon>
        <taxon>fabids</taxon>
        <taxon>Fagales</taxon>
        <taxon>Fagaceae</taxon>
        <taxon>Fagus</taxon>
    </lineage>
</organism>
<reference evidence="2" key="1">
    <citation type="submission" date="2018-02" db="EMBL/GenBank/DDBJ databases">
        <authorList>
            <person name="Cohen D.B."/>
            <person name="Kent A.D."/>
        </authorList>
    </citation>
    <scope>NUCLEOTIDE SEQUENCE</scope>
</reference>
<gene>
    <name evidence="2" type="ORF">FSB_LOCUS5919</name>
</gene>
<feature type="transmembrane region" description="Helical" evidence="1">
    <location>
        <begin position="99"/>
        <end position="120"/>
    </location>
</feature>
<keyword evidence="1" id="KW-0812">Transmembrane</keyword>
<evidence type="ECO:0000313" key="2">
    <source>
        <dbReference type="EMBL" id="SPC78037.1"/>
    </source>
</evidence>
<proteinExistence type="predicted"/>
<accession>A0A2N9EGE4</accession>
<evidence type="ECO:0000256" key="1">
    <source>
        <dbReference type="SAM" id="Phobius"/>
    </source>
</evidence>